<dbReference type="OrthoDB" id="9808891at2"/>
<accession>A0A1T4SC23</accession>
<dbReference type="GO" id="GO:0042026">
    <property type="term" value="P:protein refolding"/>
    <property type="evidence" value="ECO:0007669"/>
    <property type="project" value="UniProtKB-ARBA"/>
</dbReference>
<organism evidence="15 16">
    <name type="scientific">Photobacterium toruni</name>
    <dbReference type="NCBI Taxonomy" id="1935446"/>
    <lineage>
        <taxon>Bacteria</taxon>
        <taxon>Pseudomonadati</taxon>
        <taxon>Pseudomonadota</taxon>
        <taxon>Gammaproteobacteria</taxon>
        <taxon>Vibrionales</taxon>
        <taxon>Vibrionaceae</taxon>
        <taxon>Photobacterium</taxon>
    </lineage>
</organism>
<keyword evidence="6" id="KW-0479">Metal-binding</keyword>
<comment type="similarity">
    <text evidence="3 12">Belongs to the FKBP-type PPIase family.</text>
</comment>
<evidence type="ECO:0000256" key="2">
    <source>
        <dbReference type="ARBA" id="ARBA00004496"/>
    </source>
</evidence>
<comment type="function">
    <text evidence="10">Also involved in hydrogenase metallocenter assembly, probably by participating in the nickel insertion step. This function in hydrogenase biosynthesis requires chaperone activity and the presence of the metal-binding domain, but not PPIase activity.</text>
</comment>
<evidence type="ECO:0000313" key="16">
    <source>
        <dbReference type="Proteomes" id="UP000191116"/>
    </source>
</evidence>
<sequence length="199" mass="20837">MKVAKDTVVSLAYQVKTEDGIVVDQSTVEVPLDYLHGHNNLIPGLEKALEGHVAGDKFEITVAPEEAYGEHMDEMVQRVPANVFQGVDEITVGMRFLADTDQGPIPVEVTEVDGDEVVVDGNHMLAGQTLGFEVEVVAVRAATEEEIEHGHLHQGGGCCGGEGGCGDHGDDDCCGGDHDHGNDEGCCGGEGKGGCGCSH</sequence>
<dbReference type="InterPro" id="IPR046357">
    <property type="entry name" value="PPIase_dom_sf"/>
</dbReference>
<comment type="catalytic activity">
    <reaction evidence="1 11 12">
        <text>[protein]-peptidylproline (omega=180) = [protein]-peptidylproline (omega=0)</text>
        <dbReference type="Rhea" id="RHEA:16237"/>
        <dbReference type="Rhea" id="RHEA-COMP:10747"/>
        <dbReference type="Rhea" id="RHEA-COMP:10748"/>
        <dbReference type="ChEBI" id="CHEBI:83833"/>
        <dbReference type="ChEBI" id="CHEBI:83834"/>
        <dbReference type="EC" id="5.2.1.8"/>
    </reaction>
</comment>
<dbReference type="GO" id="GO:0003755">
    <property type="term" value="F:peptidyl-prolyl cis-trans isomerase activity"/>
    <property type="evidence" value="ECO:0007669"/>
    <property type="project" value="UniProtKB-UniRule"/>
</dbReference>
<evidence type="ECO:0000313" key="17">
    <source>
        <dbReference type="Proteomes" id="UP001306119"/>
    </source>
</evidence>
<dbReference type="Gene3D" id="3.10.50.40">
    <property type="match status" value="1"/>
</dbReference>
<evidence type="ECO:0000256" key="4">
    <source>
        <dbReference type="ARBA" id="ARBA00022490"/>
    </source>
</evidence>
<evidence type="ECO:0000256" key="10">
    <source>
        <dbReference type="ARBA" id="ARBA00037071"/>
    </source>
</evidence>
<dbReference type="RefSeq" id="WP_080174389.1">
    <property type="nucleotide sequence ID" value="NZ_AP024854.1"/>
</dbReference>
<dbReference type="Proteomes" id="UP000191116">
    <property type="component" value="Unassembled WGS sequence"/>
</dbReference>
<evidence type="ECO:0000313" key="15">
    <source>
        <dbReference type="EMBL" id="SKA25779.1"/>
    </source>
</evidence>
<keyword evidence="8" id="KW-0143">Chaperone</keyword>
<keyword evidence="4" id="KW-0963">Cytoplasm</keyword>
<dbReference type="SUPFAM" id="SSF54534">
    <property type="entry name" value="FKBP-like"/>
    <property type="match status" value="1"/>
</dbReference>
<gene>
    <name evidence="15" type="primary">slyD</name>
    <name evidence="15" type="ORF">CZ814_01538</name>
    <name evidence="14" type="ORF">VXS06_12790</name>
</gene>
<name>A0A1T4SC23_9GAMM</name>
<evidence type="ECO:0000256" key="11">
    <source>
        <dbReference type="PROSITE-ProRule" id="PRU00277"/>
    </source>
</evidence>
<dbReference type="Gene3D" id="2.40.10.330">
    <property type="match status" value="1"/>
</dbReference>
<dbReference type="PANTHER" id="PTHR47861">
    <property type="entry name" value="FKBP-TYPE PEPTIDYL-PROLYL CIS-TRANS ISOMERASE SLYD"/>
    <property type="match status" value="1"/>
</dbReference>
<dbReference type="EMBL" id="FUWP01000005">
    <property type="protein sequence ID" value="SKA25779.1"/>
    <property type="molecule type" value="Genomic_DNA"/>
</dbReference>
<proteinExistence type="inferred from homology"/>
<evidence type="ECO:0000256" key="8">
    <source>
        <dbReference type="ARBA" id="ARBA00023186"/>
    </source>
</evidence>
<dbReference type="GO" id="GO:0046872">
    <property type="term" value="F:metal ion binding"/>
    <property type="evidence" value="ECO:0007669"/>
    <property type="project" value="UniProtKB-KW"/>
</dbReference>
<dbReference type="PROSITE" id="PS50059">
    <property type="entry name" value="FKBP_PPIASE"/>
    <property type="match status" value="1"/>
</dbReference>
<keyword evidence="17" id="KW-1185">Reference proteome</keyword>
<evidence type="ECO:0000259" key="13">
    <source>
        <dbReference type="PROSITE" id="PS50059"/>
    </source>
</evidence>
<dbReference type="NCBIfam" id="NF008008">
    <property type="entry name" value="PRK10737.1"/>
    <property type="match status" value="1"/>
</dbReference>
<reference evidence="14 17" key="2">
    <citation type="submission" date="2024-01" db="EMBL/GenBank/DDBJ databases">
        <title>Active colonisers of the gastrointestinal tract of Atlantic salmon farmed in a warm water region.</title>
        <authorList>
            <person name="Bowman J.P."/>
        </authorList>
    </citation>
    <scope>NUCLEOTIDE SEQUENCE [LARGE SCALE GENOMIC DNA]</scope>
    <source>
        <strain evidence="14 17">S3MW1</strain>
    </source>
</reference>
<reference evidence="15 16" key="1">
    <citation type="submission" date="2017-02" db="EMBL/GenBank/DDBJ databases">
        <authorList>
            <person name="Peterson S.W."/>
        </authorList>
    </citation>
    <scope>NUCLEOTIDE SEQUENCE [LARGE SCALE GENOMIC DNA]</scope>
    <source>
        <strain evidence="15 16">CECT 9189</strain>
    </source>
</reference>
<dbReference type="InterPro" id="IPR048261">
    <property type="entry name" value="SlpA/SlyD-like_ins_sf"/>
</dbReference>
<dbReference type="EMBL" id="JAYXUG010000009">
    <property type="protein sequence ID" value="MEC6832638.1"/>
    <property type="molecule type" value="Genomic_DNA"/>
</dbReference>
<dbReference type="AlphaFoldDB" id="A0A1T4SC23"/>
<feature type="domain" description="PPIase FKBP-type" evidence="13">
    <location>
        <begin position="6"/>
        <end position="95"/>
    </location>
</feature>
<keyword evidence="9 11" id="KW-0413">Isomerase</keyword>
<dbReference type="FunFam" id="2.40.10.330:FF:000001">
    <property type="entry name" value="Peptidyl-prolyl cis-trans isomerase"/>
    <property type="match status" value="1"/>
</dbReference>
<keyword evidence="5" id="KW-0533">Nickel</keyword>
<evidence type="ECO:0000313" key="14">
    <source>
        <dbReference type="EMBL" id="MEC6832638.1"/>
    </source>
</evidence>
<evidence type="ECO:0000256" key="1">
    <source>
        <dbReference type="ARBA" id="ARBA00000971"/>
    </source>
</evidence>
<dbReference type="Proteomes" id="UP001306119">
    <property type="component" value="Unassembled WGS sequence"/>
</dbReference>
<dbReference type="EC" id="5.2.1.8" evidence="12"/>
<evidence type="ECO:0000256" key="12">
    <source>
        <dbReference type="RuleBase" id="RU003915"/>
    </source>
</evidence>
<evidence type="ECO:0000256" key="5">
    <source>
        <dbReference type="ARBA" id="ARBA00022596"/>
    </source>
</evidence>
<evidence type="ECO:0000256" key="7">
    <source>
        <dbReference type="ARBA" id="ARBA00023110"/>
    </source>
</evidence>
<dbReference type="Pfam" id="PF00254">
    <property type="entry name" value="FKBP_C"/>
    <property type="match status" value="1"/>
</dbReference>
<keyword evidence="7 11" id="KW-0697">Rotamase</keyword>
<evidence type="ECO:0000256" key="6">
    <source>
        <dbReference type="ARBA" id="ARBA00022723"/>
    </source>
</evidence>
<evidence type="ECO:0000256" key="9">
    <source>
        <dbReference type="ARBA" id="ARBA00023235"/>
    </source>
</evidence>
<evidence type="ECO:0000256" key="3">
    <source>
        <dbReference type="ARBA" id="ARBA00006577"/>
    </source>
</evidence>
<dbReference type="InterPro" id="IPR001179">
    <property type="entry name" value="PPIase_FKBP_dom"/>
</dbReference>
<dbReference type="PANTHER" id="PTHR47861:SF3">
    <property type="entry name" value="FKBP-TYPE PEPTIDYL-PROLYL CIS-TRANS ISOMERASE SLYD"/>
    <property type="match status" value="1"/>
</dbReference>
<comment type="subcellular location">
    <subcellularLocation>
        <location evidence="2">Cytoplasm</location>
    </subcellularLocation>
</comment>
<dbReference type="GO" id="GO:0005737">
    <property type="term" value="C:cytoplasm"/>
    <property type="evidence" value="ECO:0007669"/>
    <property type="project" value="UniProtKB-SubCell"/>
</dbReference>
<protein>
    <recommendedName>
        <fullName evidence="12">Peptidyl-prolyl cis-trans isomerase</fullName>
        <ecNumber evidence="12">5.2.1.8</ecNumber>
    </recommendedName>
</protein>